<proteinExistence type="inferred from homology"/>
<protein>
    <submittedName>
        <fullName evidence="8">Glycosyl hydrolase</fullName>
    </submittedName>
</protein>
<gene>
    <name evidence="8" type="ORF">BCR42DRAFT_447789</name>
</gene>
<dbReference type="PANTHER" id="PTHR42800:SF3">
    <property type="entry name" value="GLYCOSYL HYDROLASE FAMILY 32 N-TERMINAL DOMAIN-CONTAINING PROTEIN"/>
    <property type="match status" value="1"/>
</dbReference>
<dbReference type="Gene3D" id="2.115.10.20">
    <property type="entry name" value="Glycosyl hydrolase domain, family 43"/>
    <property type="match status" value="1"/>
</dbReference>
<feature type="signal peptide" evidence="5">
    <location>
        <begin position="1"/>
        <end position="24"/>
    </location>
</feature>
<feature type="domain" description="Glycosyl hydrolase family 32 C-terminal" evidence="7">
    <location>
        <begin position="440"/>
        <end position="596"/>
    </location>
</feature>
<feature type="chain" id="PRO_5012665363" evidence="5">
    <location>
        <begin position="25"/>
        <end position="606"/>
    </location>
</feature>
<dbReference type="SUPFAM" id="SSF75005">
    <property type="entry name" value="Arabinanase/levansucrase/invertase"/>
    <property type="match status" value="1"/>
</dbReference>
<dbReference type="EMBL" id="MCGE01000004">
    <property type="protein sequence ID" value="ORZ22493.1"/>
    <property type="molecule type" value="Genomic_DNA"/>
</dbReference>
<dbReference type="AlphaFoldDB" id="A0A1X2IUP7"/>
<dbReference type="PANTHER" id="PTHR42800">
    <property type="entry name" value="EXOINULINASE INUD (AFU_ORTHOLOGUE AFUA_5G00480)"/>
    <property type="match status" value="1"/>
</dbReference>
<comment type="caution">
    <text evidence="8">The sequence shown here is derived from an EMBL/GenBank/DDBJ whole genome shotgun (WGS) entry which is preliminary data.</text>
</comment>
<comment type="similarity">
    <text evidence="1 4">Belongs to the glycosyl hydrolase 32 family.</text>
</comment>
<organism evidence="8 9">
    <name type="scientific">Absidia repens</name>
    <dbReference type="NCBI Taxonomy" id="90262"/>
    <lineage>
        <taxon>Eukaryota</taxon>
        <taxon>Fungi</taxon>
        <taxon>Fungi incertae sedis</taxon>
        <taxon>Mucoromycota</taxon>
        <taxon>Mucoromycotina</taxon>
        <taxon>Mucoromycetes</taxon>
        <taxon>Mucorales</taxon>
        <taxon>Cunninghamellaceae</taxon>
        <taxon>Absidia</taxon>
    </lineage>
</organism>
<evidence type="ECO:0000256" key="3">
    <source>
        <dbReference type="ARBA" id="ARBA00023295"/>
    </source>
</evidence>
<evidence type="ECO:0000313" key="9">
    <source>
        <dbReference type="Proteomes" id="UP000193560"/>
    </source>
</evidence>
<reference evidence="8 9" key="1">
    <citation type="submission" date="2016-07" db="EMBL/GenBank/DDBJ databases">
        <title>Pervasive Adenine N6-methylation of Active Genes in Fungi.</title>
        <authorList>
            <consortium name="DOE Joint Genome Institute"/>
            <person name="Mondo S.J."/>
            <person name="Dannebaum R.O."/>
            <person name="Kuo R.C."/>
            <person name="Labutti K."/>
            <person name="Haridas S."/>
            <person name="Kuo A."/>
            <person name="Salamov A."/>
            <person name="Ahrendt S.R."/>
            <person name="Lipzen A."/>
            <person name="Sullivan W."/>
            <person name="Andreopoulos W.B."/>
            <person name="Clum A."/>
            <person name="Lindquist E."/>
            <person name="Daum C."/>
            <person name="Ramamoorthy G.K."/>
            <person name="Gryganskyi A."/>
            <person name="Culley D."/>
            <person name="Magnuson J.K."/>
            <person name="James T.Y."/>
            <person name="O'Malley M.A."/>
            <person name="Stajich J.E."/>
            <person name="Spatafora J.W."/>
            <person name="Visel A."/>
            <person name="Grigoriev I.V."/>
        </authorList>
    </citation>
    <scope>NUCLEOTIDE SEQUENCE [LARGE SCALE GENOMIC DNA]</scope>
    <source>
        <strain evidence="8 9">NRRL 1336</strain>
    </source>
</reference>
<dbReference type="InterPro" id="IPR023296">
    <property type="entry name" value="Glyco_hydro_beta-prop_sf"/>
</dbReference>
<dbReference type="SMART" id="SM00640">
    <property type="entry name" value="Glyco_32"/>
    <property type="match status" value="1"/>
</dbReference>
<keyword evidence="5" id="KW-0732">Signal</keyword>
<dbReference type="OrthoDB" id="202537at2759"/>
<dbReference type="GO" id="GO:0005987">
    <property type="term" value="P:sucrose catabolic process"/>
    <property type="evidence" value="ECO:0007669"/>
    <property type="project" value="TreeGrafter"/>
</dbReference>
<dbReference type="GO" id="GO:0004575">
    <property type="term" value="F:sucrose alpha-glucosidase activity"/>
    <property type="evidence" value="ECO:0007669"/>
    <property type="project" value="TreeGrafter"/>
</dbReference>
<name>A0A1X2IUP7_9FUNG</name>
<dbReference type="STRING" id="90262.A0A1X2IUP7"/>
<evidence type="ECO:0000259" key="7">
    <source>
        <dbReference type="Pfam" id="PF08244"/>
    </source>
</evidence>
<dbReference type="Pfam" id="PF00251">
    <property type="entry name" value="Glyco_hydro_32N"/>
    <property type="match status" value="1"/>
</dbReference>
<dbReference type="InterPro" id="IPR013148">
    <property type="entry name" value="Glyco_hydro_32_N"/>
</dbReference>
<sequence length="606" mass="68851">MPFDIIKTTVLGYALALVAGTTMADPFKSMNESFGKIETGYGTNDSDFMRYRTRYHFIAPVNWMNDPSAPYFDGQYYHLYYQHNPYKPIWGNMTWGHAISTDLLKWQDKPFALYPDGPDDQQGVFDGTVLFEKGYQDLPTLVYTAVSASGDPYIQGQEKQVLAVTKDNGDTWTRIKTVIAEPPRNLTVNGFRDPYLFRSPAFDQLLKLGGDASDSIYMSVSSGIDEKGGRLWLYHSTNWVDWEFRGPLLSHPAQHVANEVYYGNDGSNWEVASYYPLKDPLGGDDWHFATWGTQGGRQKKNFDHWGVWTAGQRLSLSEPDEDEVAAPTPRIEETMSGVFDWGLLYAQLMFEDTKDGNDRALVVGWVQDDLLAPEKNPGRWNGVMGLVRETFIQKIDNVSPQDPLLQQGYSSWVYDEKTNTVRTLGTRPVEEVAFMRGDNKKWTLDQSDAESKDLSNYSIPVNSKYVEIDATFHTSSESIFSIVVRQSEHEETVISYIPSNSNIHINRTISTQQSDVYRTGSESHPVPLFRIQDDKDDKKATLEPLNLRIFVDNSLVEVFANERMAVSTRIYPTHDDSIGMSLRLPSDVTVTKLDVYSIDFTAWDRP</sequence>
<dbReference type="Pfam" id="PF08244">
    <property type="entry name" value="Glyco_hydro_32C"/>
    <property type="match status" value="1"/>
</dbReference>
<accession>A0A1X2IUP7</accession>
<dbReference type="InterPro" id="IPR013320">
    <property type="entry name" value="ConA-like_dom_sf"/>
</dbReference>
<dbReference type="InterPro" id="IPR013189">
    <property type="entry name" value="Glyco_hydro_32_C"/>
</dbReference>
<evidence type="ECO:0000256" key="4">
    <source>
        <dbReference type="RuleBase" id="RU362110"/>
    </source>
</evidence>
<dbReference type="GO" id="GO:0005737">
    <property type="term" value="C:cytoplasm"/>
    <property type="evidence" value="ECO:0007669"/>
    <property type="project" value="TreeGrafter"/>
</dbReference>
<keyword evidence="3 4" id="KW-0326">Glycosidase</keyword>
<evidence type="ECO:0000256" key="5">
    <source>
        <dbReference type="SAM" id="SignalP"/>
    </source>
</evidence>
<dbReference type="Proteomes" id="UP000193560">
    <property type="component" value="Unassembled WGS sequence"/>
</dbReference>
<keyword evidence="2 4" id="KW-0378">Hydrolase</keyword>
<evidence type="ECO:0000259" key="6">
    <source>
        <dbReference type="Pfam" id="PF00251"/>
    </source>
</evidence>
<dbReference type="CDD" id="cd18621">
    <property type="entry name" value="GH32_XdINV-like"/>
    <property type="match status" value="1"/>
</dbReference>
<dbReference type="InterPro" id="IPR001362">
    <property type="entry name" value="Glyco_hydro_32"/>
</dbReference>
<evidence type="ECO:0000256" key="1">
    <source>
        <dbReference type="ARBA" id="ARBA00009902"/>
    </source>
</evidence>
<feature type="domain" description="Glycosyl hydrolase family 32 N-terminal" evidence="6">
    <location>
        <begin position="56"/>
        <end position="394"/>
    </location>
</feature>
<keyword evidence="9" id="KW-1185">Reference proteome</keyword>
<dbReference type="SMR" id="A0A1X2IUP7"/>
<dbReference type="Gene3D" id="2.60.120.560">
    <property type="entry name" value="Exo-inulinase, domain 1"/>
    <property type="match status" value="1"/>
</dbReference>
<dbReference type="SUPFAM" id="SSF49899">
    <property type="entry name" value="Concanavalin A-like lectins/glucanases"/>
    <property type="match status" value="1"/>
</dbReference>
<evidence type="ECO:0000313" key="8">
    <source>
        <dbReference type="EMBL" id="ORZ22493.1"/>
    </source>
</evidence>
<evidence type="ECO:0000256" key="2">
    <source>
        <dbReference type="ARBA" id="ARBA00022801"/>
    </source>
</evidence>